<name>S7Q9H3_MYOBR</name>
<dbReference type="PROSITE" id="PS00678">
    <property type="entry name" value="WD_REPEATS_1"/>
    <property type="match status" value="1"/>
</dbReference>
<evidence type="ECO:0000313" key="5">
    <source>
        <dbReference type="EMBL" id="EPQ17667.1"/>
    </source>
</evidence>
<feature type="region of interest" description="Disordered" evidence="4">
    <location>
        <begin position="61"/>
        <end position="193"/>
    </location>
</feature>
<dbReference type="SMART" id="SM00320">
    <property type="entry name" value="WD40"/>
    <property type="match status" value="1"/>
</dbReference>
<evidence type="ECO:0000256" key="3">
    <source>
        <dbReference type="PROSITE-ProRule" id="PRU00221"/>
    </source>
</evidence>
<dbReference type="EMBL" id="KE164381">
    <property type="protein sequence ID" value="EPQ17667.1"/>
    <property type="molecule type" value="Genomic_DNA"/>
</dbReference>
<keyword evidence="1 3" id="KW-0853">WD repeat</keyword>
<dbReference type="Pfam" id="PF00400">
    <property type="entry name" value="WD40"/>
    <property type="match status" value="1"/>
</dbReference>
<feature type="compositionally biased region" description="Basic and acidic residues" evidence="4">
    <location>
        <begin position="152"/>
        <end position="186"/>
    </location>
</feature>
<dbReference type="eggNOG" id="KOG0295">
    <property type="taxonomic scope" value="Eukaryota"/>
</dbReference>
<feature type="compositionally biased region" description="Basic and acidic residues" evidence="4">
    <location>
        <begin position="108"/>
        <end position="126"/>
    </location>
</feature>
<evidence type="ECO:0000256" key="4">
    <source>
        <dbReference type="SAM" id="MobiDB-lite"/>
    </source>
</evidence>
<accession>S7Q9H3</accession>
<dbReference type="InterPro" id="IPR015943">
    <property type="entry name" value="WD40/YVTN_repeat-like_dom_sf"/>
</dbReference>
<dbReference type="InterPro" id="IPR050995">
    <property type="entry name" value="WD-F-box_domain-protein"/>
</dbReference>
<dbReference type="Gene3D" id="2.130.10.10">
    <property type="entry name" value="YVTN repeat-like/Quinoprotein amine dehydrogenase"/>
    <property type="match status" value="1"/>
</dbReference>
<feature type="non-terminal residue" evidence="5">
    <location>
        <position position="1"/>
    </location>
</feature>
<sequence length="193" mass="21861">ERCRCTLYGHTDSVNSIEFFPCSNTLLTASADKSLSIWDARTGKCEQSLYGHMHSINDATFTPKVSRNSDSWQDHGAVAGRTEETKQDPPSQKEAELQAAELHQPQAEAREPEGHQVEEEQRKALEEEAMEQVGQAERLEEEHDPSPEEQDREWKEQREQREDGREGHAHAEAKNDLVAGKPEHFSESYSCSS</sequence>
<feature type="compositionally biased region" description="Basic and acidic residues" evidence="4">
    <location>
        <begin position="81"/>
        <end position="96"/>
    </location>
</feature>
<feature type="compositionally biased region" description="Polar residues" evidence="4">
    <location>
        <begin position="61"/>
        <end position="71"/>
    </location>
</feature>
<evidence type="ECO:0000256" key="2">
    <source>
        <dbReference type="ARBA" id="ARBA00022737"/>
    </source>
</evidence>
<gene>
    <name evidence="5" type="ORF">D623_10022934</name>
</gene>
<evidence type="ECO:0000256" key="1">
    <source>
        <dbReference type="ARBA" id="ARBA00022574"/>
    </source>
</evidence>
<dbReference type="GO" id="GO:0035082">
    <property type="term" value="P:axoneme assembly"/>
    <property type="evidence" value="ECO:0007669"/>
    <property type="project" value="TreeGrafter"/>
</dbReference>
<keyword evidence="2" id="KW-0677">Repeat</keyword>
<dbReference type="PANTHER" id="PTHR14604">
    <property type="entry name" value="WD40 REPEAT PF20"/>
    <property type="match status" value="1"/>
</dbReference>
<proteinExistence type="predicted"/>
<keyword evidence="6" id="KW-1185">Reference proteome</keyword>
<dbReference type="PROSITE" id="PS50082">
    <property type="entry name" value="WD_REPEATS_2"/>
    <property type="match status" value="1"/>
</dbReference>
<dbReference type="InterPro" id="IPR001680">
    <property type="entry name" value="WD40_rpt"/>
</dbReference>
<dbReference type="PROSITE" id="PS50294">
    <property type="entry name" value="WD_REPEATS_REGION"/>
    <property type="match status" value="1"/>
</dbReference>
<dbReference type="InterPro" id="IPR036322">
    <property type="entry name" value="WD40_repeat_dom_sf"/>
</dbReference>
<dbReference type="Proteomes" id="UP000052978">
    <property type="component" value="Unassembled WGS sequence"/>
</dbReference>
<dbReference type="PANTHER" id="PTHR14604:SF3">
    <property type="entry name" value="SPERM-ASSOCIATED ANTIGEN 16 PROTEIN"/>
    <property type="match status" value="1"/>
</dbReference>
<evidence type="ECO:0000313" key="6">
    <source>
        <dbReference type="Proteomes" id="UP000052978"/>
    </source>
</evidence>
<reference evidence="5 6" key="1">
    <citation type="journal article" date="2013" name="Nat. Commun.">
        <title>Genome analysis reveals insights into physiology and longevity of the Brandt's bat Myotis brandtii.</title>
        <authorList>
            <person name="Seim I."/>
            <person name="Fang X."/>
            <person name="Xiong Z."/>
            <person name="Lobanov A.V."/>
            <person name="Huang Z."/>
            <person name="Ma S."/>
            <person name="Feng Y."/>
            <person name="Turanov A.A."/>
            <person name="Zhu Y."/>
            <person name="Lenz T.L."/>
            <person name="Gerashchenko M.V."/>
            <person name="Fan D."/>
            <person name="Hee Yim S."/>
            <person name="Yao X."/>
            <person name="Jordan D."/>
            <person name="Xiong Y."/>
            <person name="Ma Y."/>
            <person name="Lyapunov A.N."/>
            <person name="Chen G."/>
            <person name="Kulakova O.I."/>
            <person name="Sun Y."/>
            <person name="Lee S.G."/>
            <person name="Bronson R.T."/>
            <person name="Moskalev A.A."/>
            <person name="Sunyaev S.R."/>
            <person name="Zhang G."/>
            <person name="Krogh A."/>
            <person name="Wang J."/>
            <person name="Gladyshev V.N."/>
        </authorList>
    </citation>
    <scope>NUCLEOTIDE SEQUENCE [LARGE SCALE GENOMIC DNA]</scope>
</reference>
<dbReference type="SUPFAM" id="SSF50978">
    <property type="entry name" value="WD40 repeat-like"/>
    <property type="match status" value="1"/>
</dbReference>
<feature type="compositionally biased region" description="Basic and acidic residues" evidence="4">
    <location>
        <begin position="137"/>
        <end position="146"/>
    </location>
</feature>
<dbReference type="GO" id="GO:1990716">
    <property type="term" value="C:axonemal central apparatus"/>
    <property type="evidence" value="ECO:0007669"/>
    <property type="project" value="TreeGrafter"/>
</dbReference>
<dbReference type="InterPro" id="IPR019775">
    <property type="entry name" value="WD40_repeat_CS"/>
</dbReference>
<organism evidence="5 6">
    <name type="scientific">Myotis brandtii</name>
    <name type="common">Brandt's bat</name>
    <dbReference type="NCBI Taxonomy" id="109478"/>
    <lineage>
        <taxon>Eukaryota</taxon>
        <taxon>Metazoa</taxon>
        <taxon>Chordata</taxon>
        <taxon>Craniata</taxon>
        <taxon>Vertebrata</taxon>
        <taxon>Euteleostomi</taxon>
        <taxon>Mammalia</taxon>
        <taxon>Eutheria</taxon>
        <taxon>Laurasiatheria</taxon>
        <taxon>Chiroptera</taxon>
        <taxon>Yangochiroptera</taxon>
        <taxon>Vespertilionidae</taxon>
        <taxon>Myotis</taxon>
    </lineage>
</organism>
<dbReference type="AlphaFoldDB" id="S7Q9H3"/>
<feature type="repeat" description="WD" evidence="3">
    <location>
        <begin position="7"/>
        <end position="48"/>
    </location>
</feature>
<protein>
    <submittedName>
        <fullName evidence="5">Sperm-associated antigen 16 protein</fullName>
    </submittedName>
</protein>